<feature type="signal peptide" evidence="2">
    <location>
        <begin position="1"/>
        <end position="18"/>
    </location>
</feature>
<feature type="region of interest" description="Disordered" evidence="1">
    <location>
        <begin position="273"/>
        <end position="293"/>
    </location>
</feature>
<evidence type="ECO:0000256" key="1">
    <source>
        <dbReference type="SAM" id="MobiDB-lite"/>
    </source>
</evidence>
<keyword evidence="2" id="KW-0732">Signal</keyword>
<evidence type="ECO:0000313" key="3">
    <source>
        <dbReference type="EMBL" id="CAI9732543.1"/>
    </source>
</evidence>
<evidence type="ECO:0000313" key="4">
    <source>
        <dbReference type="Proteomes" id="UP001162480"/>
    </source>
</evidence>
<protein>
    <submittedName>
        <fullName evidence="3">Uncharacterized protein</fullName>
    </submittedName>
</protein>
<accession>A0AA36BDS4</accession>
<proteinExistence type="predicted"/>
<gene>
    <name evidence="3" type="ORF">OCTVUL_1B003302</name>
</gene>
<feature type="compositionally biased region" description="Acidic residues" evidence="1">
    <location>
        <begin position="52"/>
        <end position="61"/>
    </location>
</feature>
<evidence type="ECO:0000256" key="2">
    <source>
        <dbReference type="SAM" id="SignalP"/>
    </source>
</evidence>
<keyword evidence="4" id="KW-1185">Reference proteome</keyword>
<dbReference type="EMBL" id="OX597827">
    <property type="protein sequence ID" value="CAI9732543.1"/>
    <property type="molecule type" value="Genomic_DNA"/>
</dbReference>
<sequence length="293" mass="32947">MNASYIILCALAILVVEASTTPSEKKNETTTSKQPKQDYDIFGMALRGYYKDDDDDDDEDDDHHHDNSKNNNNNDTKYGGWENRWISGSGSTTDNQKSKAGAGDKSRQMTPVEETLTKSLYAKFVAYEKMAESYELLGLDSSGRKPEYKIFYMAFKAAGLGRVTSDAFNFIGGYGGDKKSVKHPHHDNFFTDIGRDIGRFWGGLFKHKKPHHEDDDAAEKKSSWKGSLPKSSDSQNMEAILTKSMYAQFKAYAMMADAYKLLGNSVKLQREALMDMNDSGPAENSPRPPEWHR</sequence>
<dbReference type="AlphaFoldDB" id="A0AA36BDS4"/>
<name>A0AA36BDS4_OCTVU</name>
<feature type="region of interest" description="Disordered" evidence="1">
    <location>
        <begin position="49"/>
        <end position="110"/>
    </location>
</feature>
<dbReference type="Proteomes" id="UP001162480">
    <property type="component" value="Chromosome 14"/>
</dbReference>
<feature type="region of interest" description="Disordered" evidence="1">
    <location>
        <begin position="21"/>
        <end position="40"/>
    </location>
</feature>
<feature type="compositionally biased region" description="Basic and acidic residues" evidence="1">
    <location>
        <begin position="211"/>
        <end position="222"/>
    </location>
</feature>
<organism evidence="3 4">
    <name type="scientific">Octopus vulgaris</name>
    <name type="common">Common octopus</name>
    <dbReference type="NCBI Taxonomy" id="6645"/>
    <lineage>
        <taxon>Eukaryota</taxon>
        <taxon>Metazoa</taxon>
        <taxon>Spiralia</taxon>
        <taxon>Lophotrochozoa</taxon>
        <taxon>Mollusca</taxon>
        <taxon>Cephalopoda</taxon>
        <taxon>Coleoidea</taxon>
        <taxon>Octopodiformes</taxon>
        <taxon>Octopoda</taxon>
        <taxon>Incirrata</taxon>
        <taxon>Octopodidae</taxon>
        <taxon>Octopus</taxon>
    </lineage>
</organism>
<reference evidence="3" key="1">
    <citation type="submission" date="2023-08" db="EMBL/GenBank/DDBJ databases">
        <authorList>
            <person name="Alioto T."/>
            <person name="Alioto T."/>
            <person name="Gomez Garrido J."/>
        </authorList>
    </citation>
    <scope>NUCLEOTIDE SEQUENCE</scope>
</reference>
<feature type="region of interest" description="Disordered" evidence="1">
    <location>
        <begin position="209"/>
        <end position="233"/>
    </location>
</feature>
<feature type="compositionally biased region" description="Polar residues" evidence="1">
    <location>
        <begin position="86"/>
        <end position="95"/>
    </location>
</feature>
<feature type="chain" id="PRO_5041215188" evidence="2">
    <location>
        <begin position="19"/>
        <end position="293"/>
    </location>
</feature>